<reference evidence="2" key="1">
    <citation type="submission" date="2025-08" db="UniProtKB">
        <authorList>
            <consortium name="RefSeq"/>
        </authorList>
    </citation>
    <scope>IDENTIFICATION</scope>
    <source>
        <tissue evidence="2">Muscle</tissue>
    </source>
</reference>
<dbReference type="Gene3D" id="1.20.1440.170">
    <property type="entry name" value="Translation machinery-associated protein 16-like"/>
    <property type="match status" value="1"/>
</dbReference>
<gene>
    <name evidence="2" type="primary">LOC117239761</name>
</gene>
<name>A0A6J3L8C0_9HYME</name>
<dbReference type="GeneID" id="117239761"/>
<protein>
    <submittedName>
        <fullName evidence="2">Translation machinery-associated protein 16 homolog isoform X1</fullName>
    </submittedName>
</protein>
<dbReference type="InterPro" id="IPR021346">
    <property type="entry name" value="Tma16"/>
</dbReference>
<evidence type="ECO:0000313" key="1">
    <source>
        <dbReference type="Proteomes" id="UP000504631"/>
    </source>
</evidence>
<dbReference type="Pfam" id="PF11176">
    <property type="entry name" value="Tma16"/>
    <property type="match status" value="1"/>
</dbReference>
<dbReference type="AlphaFoldDB" id="A0A6J3L8C0"/>
<proteinExistence type="predicted"/>
<dbReference type="Proteomes" id="UP000504631">
    <property type="component" value="Unplaced"/>
</dbReference>
<dbReference type="RefSeq" id="XP_033361470.1">
    <property type="nucleotide sequence ID" value="XM_033505579.1"/>
</dbReference>
<sequence>MTLYSRDNCKFVRNGVIVLYLIQRYVARNDEEMEEITIKRSIGSNRSRQHARREHIIRVERTRRISYTWNRNF</sequence>
<dbReference type="InterPro" id="IPR038356">
    <property type="entry name" value="Tma16_sf"/>
</dbReference>
<keyword evidence="1" id="KW-1185">Reference proteome</keyword>
<dbReference type="KEGG" id="bvk:117239761"/>
<organism evidence="1 2">
    <name type="scientific">Bombus vosnesenskii</name>
    <dbReference type="NCBI Taxonomy" id="207650"/>
    <lineage>
        <taxon>Eukaryota</taxon>
        <taxon>Metazoa</taxon>
        <taxon>Ecdysozoa</taxon>
        <taxon>Arthropoda</taxon>
        <taxon>Hexapoda</taxon>
        <taxon>Insecta</taxon>
        <taxon>Pterygota</taxon>
        <taxon>Neoptera</taxon>
        <taxon>Endopterygota</taxon>
        <taxon>Hymenoptera</taxon>
        <taxon>Apocrita</taxon>
        <taxon>Aculeata</taxon>
        <taxon>Apoidea</taxon>
        <taxon>Anthophila</taxon>
        <taxon>Apidae</taxon>
        <taxon>Bombus</taxon>
        <taxon>Pyrobombus</taxon>
    </lineage>
</organism>
<accession>A0A6J3L8C0</accession>
<evidence type="ECO:0000313" key="2">
    <source>
        <dbReference type="RefSeq" id="XP_033361470.1"/>
    </source>
</evidence>